<dbReference type="EMBL" id="BTGB01000005">
    <property type="protein sequence ID" value="GMM47318.1"/>
    <property type="molecule type" value="Genomic_DNA"/>
</dbReference>
<proteinExistence type="predicted"/>
<feature type="compositionally biased region" description="Acidic residues" evidence="1">
    <location>
        <begin position="434"/>
        <end position="448"/>
    </location>
</feature>
<organism evidence="2 3">
    <name type="scientific">Pichia kluyveri</name>
    <name type="common">Yeast</name>
    <dbReference type="NCBI Taxonomy" id="36015"/>
    <lineage>
        <taxon>Eukaryota</taxon>
        <taxon>Fungi</taxon>
        <taxon>Dikarya</taxon>
        <taxon>Ascomycota</taxon>
        <taxon>Saccharomycotina</taxon>
        <taxon>Pichiomycetes</taxon>
        <taxon>Pichiales</taxon>
        <taxon>Pichiaceae</taxon>
        <taxon>Pichia</taxon>
    </lineage>
</organism>
<evidence type="ECO:0000256" key="1">
    <source>
        <dbReference type="SAM" id="MobiDB-lite"/>
    </source>
</evidence>
<protein>
    <submittedName>
        <fullName evidence="2">Uncharacterized protein</fullName>
    </submittedName>
</protein>
<comment type="caution">
    <text evidence="2">The sequence shown here is derived from an EMBL/GenBank/DDBJ whole genome shotgun (WGS) entry which is preliminary data.</text>
</comment>
<feature type="region of interest" description="Disordered" evidence="1">
    <location>
        <begin position="433"/>
        <end position="454"/>
    </location>
</feature>
<name>A0AAV5R7W9_PICKL</name>
<dbReference type="Proteomes" id="UP001378960">
    <property type="component" value="Unassembled WGS sequence"/>
</dbReference>
<evidence type="ECO:0000313" key="3">
    <source>
        <dbReference type="Proteomes" id="UP001378960"/>
    </source>
</evidence>
<reference evidence="2 3" key="1">
    <citation type="journal article" date="2023" name="Elife">
        <title>Identification of key yeast species and microbe-microbe interactions impacting larval growth of Drosophila in the wild.</title>
        <authorList>
            <person name="Mure A."/>
            <person name="Sugiura Y."/>
            <person name="Maeda R."/>
            <person name="Honda K."/>
            <person name="Sakurai N."/>
            <person name="Takahashi Y."/>
            <person name="Watada M."/>
            <person name="Katoh T."/>
            <person name="Gotoh A."/>
            <person name="Gotoh Y."/>
            <person name="Taniguchi I."/>
            <person name="Nakamura K."/>
            <person name="Hayashi T."/>
            <person name="Katayama T."/>
            <person name="Uemura T."/>
            <person name="Hattori Y."/>
        </authorList>
    </citation>
    <scope>NUCLEOTIDE SEQUENCE [LARGE SCALE GENOMIC DNA]</scope>
    <source>
        <strain evidence="2 3">PK-24</strain>
    </source>
</reference>
<feature type="region of interest" description="Disordered" evidence="1">
    <location>
        <begin position="148"/>
        <end position="173"/>
    </location>
</feature>
<gene>
    <name evidence="2" type="ORF">DAPK24_038930</name>
</gene>
<sequence length="467" mass="53156">MSDNKQIYRSRLAHLNAAKDKENALRFNKNNLNSNKDLKTDVSKKETVESFGFGRPILRSKSTNGLKVNNNHNHSNNQNINSIPKHSIPLNTKPLFPESENANKSRKINKQPISIFGSIDSNENEKENVAYHDTTTLQRSHSHMEINHNNENNGTFNKRNTLSRSSSAFGSSFGSSFNNSLKPRIKSKLTLGADNDMAAFFKSSKFNDQKQFGINNKTTNDFDTAIDGKDKNNDSFNDSSIDISRLEEVTFTDDNDDITMMKKLSTDRNSPVYQRTHKVSIHTLLSSSTDNDDIGETTFDYKDTEKSKPYKLVDLESLIMSKHHEVLEPEPEVEIGKIQDDEFEIEHIPHNKNGIYDDSIPDAVLDGEYQSMNNVLGNLWSKDNSASSISSTFKDPLDLKFKEEDKKEDILNSIQSSNFEPVLDFDNALKLEFSDIEEEEEDDEEDGNDKDKDIHQILKFYQDKSTI</sequence>
<dbReference type="AlphaFoldDB" id="A0AAV5R7W9"/>
<keyword evidence="3" id="KW-1185">Reference proteome</keyword>
<feature type="compositionally biased region" description="Polar residues" evidence="1">
    <location>
        <begin position="149"/>
        <end position="162"/>
    </location>
</feature>
<accession>A0AAV5R7W9</accession>
<evidence type="ECO:0000313" key="2">
    <source>
        <dbReference type="EMBL" id="GMM47318.1"/>
    </source>
</evidence>
<feature type="compositionally biased region" description="Low complexity" evidence="1">
    <location>
        <begin position="163"/>
        <end position="173"/>
    </location>
</feature>